<keyword evidence="2" id="KW-1185">Reference proteome</keyword>
<protein>
    <submittedName>
        <fullName evidence="1">17720_t:CDS:1</fullName>
    </submittedName>
</protein>
<dbReference type="EMBL" id="CAJVPY010004248">
    <property type="protein sequence ID" value="CAG8614046.1"/>
    <property type="molecule type" value="Genomic_DNA"/>
</dbReference>
<proteinExistence type="predicted"/>
<dbReference type="AlphaFoldDB" id="A0A9N9CWC9"/>
<sequence>STGIEKRLLKVNCLRQLDSKLDLQLHEKQLVHTLYFNHLSRLSNEKSIGQLLLNKIQAEIRTSAKIVSSSEITEFWKRKEESSYRKTLDGHTRKEKEYLSSLHLAKLQNDDDINKEFALIDVLIPGEDSKIVEDMNQTL</sequence>
<organism evidence="1 2">
    <name type="scientific">Dentiscutata erythropus</name>
    <dbReference type="NCBI Taxonomy" id="1348616"/>
    <lineage>
        <taxon>Eukaryota</taxon>
        <taxon>Fungi</taxon>
        <taxon>Fungi incertae sedis</taxon>
        <taxon>Mucoromycota</taxon>
        <taxon>Glomeromycotina</taxon>
        <taxon>Glomeromycetes</taxon>
        <taxon>Diversisporales</taxon>
        <taxon>Gigasporaceae</taxon>
        <taxon>Dentiscutata</taxon>
    </lineage>
</organism>
<gene>
    <name evidence="1" type="ORF">DERYTH_LOCUS8291</name>
</gene>
<evidence type="ECO:0000313" key="1">
    <source>
        <dbReference type="EMBL" id="CAG8614046.1"/>
    </source>
</evidence>
<dbReference type="Proteomes" id="UP000789405">
    <property type="component" value="Unassembled WGS sequence"/>
</dbReference>
<evidence type="ECO:0000313" key="2">
    <source>
        <dbReference type="Proteomes" id="UP000789405"/>
    </source>
</evidence>
<comment type="caution">
    <text evidence="1">The sequence shown here is derived from an EMBL/GenBank/DDBJ whole genome shotgun (WGS) entry which is preliminary data.</text>
</comment>
<dbReference type="OrthoDB" id="2443877at2759"/>
<reference evidence="1" key="1">
    <citation type="submission" date="2021-06" db="EMBL/GenBank/DDBJ databases">
        <authorList>
            <person name="Kallberg Y."/>
            <person name="Tangrot J."/>
            <person name="Rosling A."/>
        </authorList>
    </citation>
    <scope>NUCLEOTIDE SEQUENCE</scope>
    <source>
        <strain evidence="1">MA453B</strain>
    </source>
</reference>
<accession>A0A9N9CWC9</accession>
<name>A0A9N9CWC9_9GLOM</name>
<feature type="non-terminal residue" evidence="1">
    <location>
        <position position="1"/>
    </location>
</feature>